<feature type="region of interest" description="Disordered" evidence="1">
    <location>
        <begin position="2211"/>
        <end position="2231"/>
    </location>
</feature>
<gene>
    <name evidence="2" type="ORF">RUM44_013705</name>
</gene>
<keyword evidence="3" id="KW-1185">Reference proteome</keyword>
<sequence>MAAKEKKSTVAKHLKDTCGDKEKQLETPKGKRGRKPNASNDNKLSPETKTPVGRKKRRVNEPDGGSTPSTKRARRSIVEQEEPGIAKTPPPTGQKMKKAHLEKELGDLLENATGRNTPLLPRNKKINEREEETVDSNDEKNGLYLTKGKKNNEKDADDDNMSVKSFSTLLRTRKNVDKEVDDDVMSVKSVTVKSKRIDANEDDTSGRSLLRPNLINKPGRKKKSVLTAIAVKKKIFIRRGRPKKIAEVTDGKGRVDEKRGGKIKVVDKGVTDTKQKRIIKKPLKFQNKIKDQTRLRSSIAIKNQKLKKTKLKLSERLKQKGETDVSREVEVNSTSKERQRTDSEGLMLAKSDISTALLEADPVEVSKKKFGIRKRKMRSDGRNEDADLEDGEKGSDVYYFSDLEVTKAQDSPARGRPPKILKHTQQKGKLIVKKGQDGKKKKKRDSGIHFETTRSPDDSSVIIVHPRLGPKIKGAKRLKSILPKADEVAGKRTKNAMAQDLVPPNMLPNSLSAAVSNFNQLSGSYLIPNFNLFANNSTLLRSYNPKSSVSPNLDGSTDLTYGEEPELSVSYGPKLSPNEVVVTSNNVVLSASRIVSPGSQHSSSVCINGSNSNCTSETSNGDIAHSPNSKDSLNSLTYQKNGTSVQANSSTTLFLKRPESMSTSLISTTTGAVLINSNGNSSGGLRVTNVKSHSVCNTSTDTIASEKALEGDFQASGETSTPNRFKNISKLDTIPSIPVAKSVNDLLILKNKANLDSKYFDSEEKQWLRSSSMTSLLKKTTVEVPNILKEPQSIGSEDKLKTAKSERKYRKRPLKNVRHFVGSGSELTFSEPESSSCENEDIQLYKTISCERVNRSARILETSPKVLLQLGSEPIVMSDSLAPYETASMLLVTKKEKIEEKLDIDGLEMLESPRIKEAVDVCKFSKENEEALREFGLDSDLEMTKSEVDGDSPIKGNKVDDDELRYDENKVKRTTVKDDMNNILKEMPIRKISNLCRKGDAFNVSSNRLDVKSMLVLKNNDYLSVSPSSKPPTVIDKLLERNKSLKKAEQEGKYENVVRNLSENSVNFEGIDNKQKKSTRELRARKFVKGMEPRRSTHKKYVHGSSGCKIYERRGSNPEMYSNNYLTVKNQVANENVPLRRVTDPGDGKYQRRGSIDYEAIQKVFDRRCSLPTASVDADDPKHSKSLDDVNKLKTENVKTIVVGTSKPLTSKNRGSDVQPRVINIVTSNCGLKKGKNLMEEIGLDIASEEKGSFLNGDKSRRRVSVESSNSDTESLQKLLDGLSQVNTAGKLTSKVPYYEEKSSLRREKIRLSIGRKSLEDKEKKNVLIEESPEDLVTKETILSALGLQSLKAAAESAQRKKENQNQNSVYQTENGGYTGTLKTVIKIQRQEKKGSSKSPTKMVYKASSSSSSVCGQFEDSNHFDESEGISREDVEEAVSEDNKNGNGKAKSLVIPEKASSFSIHPGRMCSDVCTYCFGKFGLLDTPCHIAQLKDADKRRNILATEVHLTADSCLCDACFRHVDKKSNCPTFTHKKGDIRRRSVRKQTCIAQNCNAESQHSIRRKIFVKLKKSIGRKVILDGAKLEKLQPGQTLTFCNRHIYWIDYFMSCGICKKRLKSVNMYRVSSEVGELNSALSSDEIPAILTENRFLCKICNCFASIRLKYKNPNELTASHRQFYETCRKRWDTVILHIRVACTVYLMYQDALPFFHFRILKCHGIDVPDSEVEGETKSEGGKSLRRTKRTTKPTATVTNENSKSDNDILDDGSEKSEKELRKISHMNIPPKANGNLDFGGVSITPSTTEVNPTQIHVKLGNLNIGALGNLNIGQDVRHGSRSGEIQCFPTETELALRAHFDLKPSAEDESAKTARKGFEKCTTTIQFSPETKNLFYNLQMPYGNQSSFFRHLILLEKYFRSGDLVISKNADPKAINYISSVQNRIRSYEGVHNPSKKPQEIPPSLSILPQPIKMETRNSQDVKPSVMPSRPFTLTPMPSNSSYYLKNSPLSQIQATVQNIQPVQKSSQGIMTSLLKSSIHPSSKYANHPKPEVSITSVTTEVTQPVRVGSGKATVLTSKIQENLRNLASKSQMKQASPPKAVILNRTIEGQKQSLVQVTTGGKTIHLTLPQFRKIQQIQMRKKQYLEHQAKMLKGKDVTIKATKSSAGRPSSIVEESFNLKNLSPELEIEEVKQQTSNGTEIFPLISEVRSLAGEEANWDRKSDSNEGSSCESFPKIPKTLSVSVTKIPASDCSAKEQSVE</sequence>
<feature type="compositionally biased region" description="Basic and acidic residues" evidence="1">
    <location>
        <begin position="378"/>
        <end position="393"/>
    </location>
</feature>
<organism evidence="2 3">
    <name type="scientific">Polyplax serrata</name>
    <name type="common">Common mouse louse</name>
    <dbReference type="NCBI Taxonomy" id="468196"/>
    <lineage>
        <taxon>Eukaryota</taxon>
        <taxon>Metazoa</taxon>
        <taxon>Ecdysozoa</taxon>
        <taxon>Arthropoda</taxon>
        <taxon>Hexapoda</taxon>
        <taxon>Insecta</taxon>
        <taxon>Pterygota</taxon>
        <taxon>Neoptera</taxon>
        <taxon>Paraneoptera</taxon>
        <taxon>Psocodea</taxon>
        <taxon>Troctomorpha</taxon>
        <taxon>Phthiraptera</taxon>
        <taxon>Anoplura</taxon>
        <taxon>Polyplacidae</taxon>
        <taxon>Polyplax</taxon>
    </lineage>
</organism>
<feature type="region of interest" description="Disordered" evidence="1">
    <location>
        <begin position="1416"/>
        <end position="1452"/>
    </location>
</feature>
<feature type="compositionally biased region" description="Basic and acidic residues" evidence="1">
    <location>
        <begin position="1"/>
        <end position="29"/>
    </location>
</feature>
<feature type="compositionally biased region" description="Basic and acidic residues" evidence="1">
    <location>
        <begin position="445"/>
        <end position="454"/>
    </location>
</feature>
<feature type="region of interest" description="Disordered" evidence="1">
    <location>
        <begin position="408"/>
        <end position="454"/>
    </location>
</feature>
<proteinExistence type="predicted"/>
<evidence type="ECO:0000313" key="3">
    <source>
        <dbReference type="Proteomes" id="UP001359485"/>
    </source>
</evidence>
<dbReference type="PANTHER" id="PTHR36562">
    <property type="entry name" value="SERINE/ARGININE REPETITIVE MATRIX 2"/>
    <property type="match status" value="1"/>
</dbReference>
<feature type="compositionally biased region" description="Polar residues" evidence="1">
    <location>
        <begin position="37"/>
        <end position="48"/>
    </location>
</feature>
<feature type="compositionally biased region" description="Polar residues" evidence="1">
    <location>
        <begin position="545"/>
        <end position="559"/>
    </location>
</feature>
<feature type="region of interest" description="Disordered" evidence="1">
    <location>
        <begin position="1"/>
        <end position="160"/>
    </location>
</feature>
<feature type="region of interest" description="Disordered" evidence="1">
    <location>
        <begin position="545"/>
        <end position="570"/>
    </location>
</feature>
<feature type="region of interest" description="Disordered" evidence="1">
    <location>
        <begin position="370"/>
        <end position="393"/>
    </location>
</feature>
<evidence type="ECO:0000256" key="1">
    <source>
        <dbReference type="SAM" id="MobiDB-lite"/>
    </source>
</evidence>
<feature type="compositionally biased region" description="Basic and acidic residues" evidence="1">
    <location>
        <begin position="1420"/>
        <end position="1433"/>
    </location>
</feature>
<reference evidence="2 3" key="1">
    <citation type="submission" date="2023-09" db="EMBL/GenBank/DDBJ databases">
        <title>Genomes of two closely related lineages of the louse Polyplax serrata with different host specificities.</title>
        <authorList>
            <person name="Martinu J."/>
            <person name="Tarabai H."/>
            <person name="Stefka J."/>
            <person name="Hypsa V."/>
        </authorList>
    </citation>
    <scope>NUCLEOTIDE SEQUENCE [LARGE SCALE GENOMIC DNA]</scope>
    <source>
        <strain evidence="2">98ZLc_SE</strain>
    </source>
</reference>
<dbReference type="Proteomes" id="UP001359485">
    <property type="component" value="Unassembled WGS sequence"/>
</dbReference>
<accession>A0ABR1BJ09</accession>
<dbReference type="EMBL" id="JAWJWF010000001">
    <property type="protein sequence ID" value="KAK6641982.1"/>
    <property type="molecule type" value="Genomic_DNA"/>
</dbReference>
<feature type="region of interest" description="Disordered" evidence="1">
    <location>
        <begin position="314"/>
        <end position="347"/>
    </location>
</feature>
<protein>
    <submittedName>
        <fullName evidence="2">Uncharacterized protein</fullName>
    </submittedName>
</protein>
<comment type="caution">
    <text evidence="2">The sequence shown here is derived from an EMBL/GenBank/DDBJ whole genome shotgun (WGS) entry which is preliminary data.</text>
</comment>
<dbReference type="InterPro" id="IPR051372">
    <property type="entry name" value="CWC21"/>
</dbReference>
<dbReference type="PANTHER" id="PTHR36562:SF6">
    <property type="entry name" value="EG:133E12.4 PROTEIN"/>
    <property type="match status" value="1"/>
</dbReference>
<feature type="compositionally biased region" description="Basic residues" evidence="1">
    <location>
        <begin position="416"/>
        <end position="432"/>
    </location>
</feature>
<feature type="compositionally biased region" description="Basic and acidic residues" evidence="1">
    <location>
        <begin position="314"/>
        <end position="343"/>
    </location>
</feature>
<evidence type="ECO:0000313" key="2">
    <source>
        <dbReference type="EMBL" id="KAK6641982.1"/>
    </source>
</evidence>
<feature type="region of interest" description="Disordered" evidence="1">
    <location>
        <begin position="1725"/>
        <end position="1774"/>
    </location>
</feature>
<feature type="compositionally biased region" description="Basic and acidic residues" evidence="1">
    <location>
        <begin position="1757"/>
        <end position="1774"/>
    </location>
</feature>
<feature type="region of interest" description="Disordered" evidence="1">
    <location>
        <begin position="616"/>
        <end position="635"/>
    </location>
</feature>
<name>A0ABR1BJ09_POLSC</name>